<evidence type="ECO:0000256" key="7">
    <source>
        <dbReference type="ARBA" id="ARBA00023136"/>
    </source>
</evidence>
<dbReference type="PANTHER" id="PTHR32196:SF71">
    <property type="entry name" value="AUTOINDUCER 2 IMPORT SYSTEM PERMEASE PROTEIN LSRD"/>
    <property type="match status" value="1"/>
</dbReference>
<reference evidence="10" key="2">
    <citation type="journal article" date="2021" name="PeerJ">
        <title>Extensive microbial diversity within the chicken gut microbiome revealed by metagenomics and culture.</title>
        <authorList>
            <person name="Gilroy R."/>
            <person name="Ravi A."/>
            <person name="Getino M."/>
            <person name="Pursley I."/>
            <person name="Horton D.L."/>
            <person name="Alikhan N.F."/>
            <person name="Baker D."/>
            <person name="Gharbi K."/>
            <person name="Hall N."/>
            <person name="Watson M."/>
            <person name="Adriaenssens E.M."/>
            <person name="Foster-Nyarko E."/>
            <person name="Jarju S."/>
            <person name="Secka A."/>
            <person name="Antonio M."/>
            <person name="Oren A."/>
            <person name="Chaudhuri R.R."/>
            <person name="La Ragione R."/>
            <person name="Hildebrand F."/>
            <person name="Pallen M.J."/>
        </authorList>
    </citation>
    <scope>NUCLEOTIDE SEQUENCE</scope>
    <source>
        <strain evidence="10">ChiBcec16-1751</strain>
    </source>
</reference>
<evidence type="ECO:0000256" key="2">
    <source>
        <dbReference type="ARBA" id="ARBA00022448"/>
    </source>
</evidence>
<feature type="transmembrane region" description="Helical" evidence="9">
    <location>
        <begin position="296"/>
        <end position="313"/>
    </location>
</feature>
<keyword evidence="7 9" id="KW-0472">Membrane</keyword>
<feature type="transmembrane region" description="Helical" evidence="9">
    <location>
        <begin position="214"/>
        <end position="235"/>
    </location>
</feature>
<proteinExistence type="predicted"/>
<reference evidence="10" key="1">
    <citation type="submission" date="2020-10" db="EMBL/GenBank/DDBJ databases">
        <authorList>
            <person name="Gilroy R."/>
        </authorList>
    </citation>
    <scope>NUCLEOTIDE SEQUENCE</scope>
    <source>
        <strain evidence="10">ChiBcec16-1751</strain>
    </source>
</reference>
<feature type="transmembrane region" description="Helical" evidence="9">
    <location>
        <begin position="96"/>
        <end position="117"/>
    </location>
</feature>
<dbReference type="GO" id="GO:0022857">
    <property type="term" value="F:transmembrane transporter activity"/>
    <property type="evidence" value="ECO:0007669"/>
    <property type="project" value="InterPro"/>
</dbReference>
<protein>
    <recommendedName>
        <fullName evidence="8">Autoinducer 2 import system permease protein LsrD</fullName>
    </recommendedName>
</protein>
<evidence type="ECO:0000256" key="6">
    <source>
        <dbReference type="ARBA" id="ARBA00022989"/>
    </source>
</evidence>
<sequence length="333" mass="35393">MKKLDTKRQDKKFNFNIALTALLLILFFAIGIKEPAFFKSKYLINIVLRNIIELGIMALPVTLIIITGGIDLSVGSIATLSAITGGMLFASAGSSFLAVVAALLVGTLCGLFNSVLVTRLKIPAMVTTLATMYLFQGIARGITMGESIYSFPAAEWLGKFTVGSIPVQILIYVMLAVLFVLLLSKNYYGKYLYAIGHNETAARYAGINTDRCKVLAYAMCGFLSAFAGLIMLGRFSSIKYTGGDGMNLKVVTIIVLGGTSINGGVGTMTGTIIATLIVAVLNSGLTVLNIPIDVQTIVQGGVLLVSLIAYAIIDRKAVSRKKQKLPVKAAAAK</sequence>
<evidence type="ECO:0000313" key="10">
    <source>
        <dbReference type="EMBL" id="HIS64444.1"/>
    </source>
</evidence>
<dbReference type="GO" id="GO:0005886">
    <property type="term" value="C:plasma membrane"/>
    <property type="evidence" value="ECO:0007669"/>
    <property type="project" value="UniProtKB-SubCell"/>
</dbReference>
<keyword evidence="6 9" id="KW-1133">Transmembrane helix</keyword>
<keyword evidence="2" id="KW-0813">Transport</keyword>
<evidence type="ECO:0000256" key="3">
    <source>
        <dbReference type="ARBA" id="ARBA00022475"/>
    </source>
</evidence>
<comment type="subcellular location">
    <subcellularLocation>
        <location evidence="1">Cell membrane</location>
        <topology evidence="1">Multi-pass membrane protein</topology>
    </subcellularLocation>
</comment>
<dbReference type="Proteomes" id="UP000886741">
    <property type="component" value="Unassembled WGS sequence"/>
</dbReference>
<feature type="transmembrane region" description="Helical" evidence="9">
    <location>
        <begin position="12"/>
        <end position="30"/>
    </location>
</feature>
<dbReference type="CDD" id="cd06579">
    <property type="entry name" value="TM_PBP1_transp_AraH_like"/>
    <property type="match status" value="1"/>
</dbReference>
<evidence type="ECO:0000256" key="8">
    <source>
        <dbReference type="ARBA" id="ARBA00039381"/>
    </source>
</evidence>
<feature type="transmembrane region" description="Helical" evidence="9">
    <location>
        <begin position="163"/>
        <end position="183"/>
    </location>
</feature>
<organism evidence="10 11">
    <name type="scientific">Candidatus Avoscillospira avistercoris</name>
    <dbReference type="NCBI Taxonomy" id="2840707"/>
    <lineage>
        <taxon>Bacteria</taxon>
        <taxon>Bacillati</taxon>
        <taxon>Bacillota</taxon>
        <taxon>Clostridia</taxon>
        <taxon>Eubacteriales</taxon>
        <taxon>Oscillospiraceae</taxon>
        <taxon>Oscillospiraceae incertae sedis</taxon>
        <taxon>Candidatus Avoscillospira</taxon>
    </lineage>
</organism>
<keyword evidence="3" id="KW-1003">Cell membrane</keyword>
<name>A0A9D1F8Y8_9FIRM</name>
<accession>A0A9D1F8Y8</accession>
<gene>
    <name evidence="10" type="ORF">IAA83_03610</name>
</gene>
<evidence type="ECO:0000313" key="11">
    <source>
        <dbReference type="Proteomes" id="UP000886741"/>
    </source>
</evidence>
<dbReference type="InterPro" id="IPR001851">
    <property type="entry name" value="ABC_transp_permease"/>
</dbReference>
<feature type="transmembrane region" description="Helical" evidence="9">
    <location>
        <begin position="124"/>
        <end position="143"/>
    </location>
</feature>
<dbReference type="AlphaFoldDB" id="A0A9D1F8Y8"/>
<dbReference type="Pfam" id="PF02653">
    <property type="entry name" value="BPD_transp_2"/>
    <property type="match status" value="1"/>
</dbReference>
<feature type="transmembrane region" description="Helical" evidence="9">
    <location>
        <begin position="272"/>
        <end position="290"/>
    </location>
</feature>
<evidence type="ECO:0000256" key="5">
    <source>
        <dbReference type="ARBA" id="ARBA00022692"/>
    </source>
</evidence>
<feature type="transmembrane region" description="Helical" evidence="9">
    <location>
        <begin position="247"/>
        <end position="265"/>
    </location>
</feature>
<evidence type="ECO:0000256" key="1">
    <source>
        <dbReference type="ARBA" id="ARBA00004651"/>
    </source>
</evidence>
<feature type="transmembrane region" description="Helical" evidence="9">
    <location>
        <begin position="72"/>
        <end position="90"/>
    </location>
</feature>
<comment type="caution">
    <text evidence="10">The sequence shown here is derived from an EMBL/GenBank/DDBJ whole genome shotgun (WGS) entry which is preliminary data.</text>
</comment>
<evidence type="ECO:0000256" key="9">
    <source>
        <dbReference type="SAM" id="Phobius"/>
    </source>
</evidence>
<feature type="transmembrane region" description="Helical" evidence="9">
    <location>
        <begin position="42"/>
        <end position="65"/>
    </location>
</feature>
<keyword evidence="5 9" id="KW-0812">Transmembrane</keyword>
<keyword evidence="4" id="KW-0997">Cell inner membrane</keyword>
<evidence type="ECO:0000256" key="4">
    <source>
        <dbReference type="ARBA" id="ARBA00022519"/>
    </source>
</evidence>
<dbReference type="PANTHER" id="PTHR32196">
    <property type="entry name" value="ABC TRANSPORTER PERMEASE PROTEIN YPHD-RELATED-RELATED"/>
    <property type="match status" value="1"/>
</dbReference>
<dbReference type="EMBL" id="DVJJ01000057">
    <property type="protein sequence ID" value="HIS64444.1"/>
    <property type="molecule type" value="Genomic_DNA"/>
</dbReference>